<dbReference type="EC" id="2.7.7.7" evidence="1"/>
<dbReference type="GO" id="GO:0006302">
    <property type="term" value="P:double-strand break repair"/>
    <property type="evidence" value="ECO:0007669"/>
    <property type="project" value="TreeGrafter"/>
</dbReference>
<dbReference type="InterPro" id="IPR043502">
    <property type="entry name" value="DNA/RNA_pol_sf"/>
</dbReference>
<reference evidence="5" key="1">
    <citation type="submission" date="2022-10" db="EMBL/GenBank/DDBJ databases">
        <authorList>
            <person name="Aires J."/>
            <person name="Mesa V."/>
        </authorList>
    </citation>
    <scope>NUCLEOTIDE SEQUENCE</scope>
    <source>
        <strain evidence="5">Clostridium neonatale JD116</strain>
    </source>
</reference>
<evidence type="ECO:0000259" key="4">
    <source>
        <dbReference type="SMART" id="SM00482"/>
    </source>
</evidence>
<dbReference type="Proteomes" id="UP001189143">
    <property type="component" value="Unassembled WGS sequence"/>
</dbReference>
<comment type="catalytic activity">
    <reaction evidence="3">
        <text>DNA(n) + a 2'-deoxyribonucleoside 5'-triphosphate = DNA(n+1) + diphosphate</text>
        <dbReference type="Rhea" id="RHEA:22508"/>
        <dbReference type="Rhea" id="RHEA-COMP:17339"/>
        <dbReference type="Rhea" id="RHEA-COMP:17340"/>
        <dbReference type="ChEBI" id="CHEBI:33019"/>
        <dbReference type="ChEBI" id="CHEBI:61560"/>
        <dbReference type="ChEBI" id="CHEBI:173112"/>
        <dbReference type="EC" id="2.7.7.7"/>
    </reaction>
</comment>
<evidence type="ECO:0000256" key="2">
    <source>
        <dbReference type="ARBA" id="ARBA00022705"/>
    </source>
</evidence>
<dbReference type="AlphaFoldDB" id="A0AAD2DEV2"/>
<keyword evidence="2" id="KW-0235">DNA replication</keyword>
<evidence type="ECO:0000256" key="1">
    <source>
        <dbReference type="ARBA" id="ARBA00012417"/>
    </source>
</evidence>
<gene>
    <name evidence="5" type="ORF">CNEO2_660026</name>
</gene>
<dbReference type="SMART" id="SM00482">
    <property type="entry name" value="POLAc"/>
    <property type="match status" value="1"/>
</dbReference>
<dbReference type="InterPro" id="IPR002298">
    <property type="entry name" value="DNA_polymerase_A"/>
</dbReference>
<comment type="caution">
    <text evidence="5">The sequence shown here is derived from an EMBL/GenBank/DDBJ whole genome shotgun (WGS) entry which is preliminary data.</text>
</comment>
<evidence type="ECO:0000256" key="3">
    <source>
        <dbReference type="ARBA" id="ARBA00049244"/>
    </source>
</evidence>
<dbReference type="InterPro" id="IPR001098">
    <property type="entry name" value="DNA-dir_DNA_pol_A_palm_dom"/>
</dbReference>
<evidence type="ECO:0000313" key="5">
    <source>
        <dbReference type="EMBL" id="CAI3667668.1"/>
    </source>
</evidence>
<proteinExistence type="predicted"/>
<name>A0AAD2DEV2_9CLOT</name>
<dbReference type="Gene3D" id="3.30.70.370">
    <property type="match status" value="1"/>
</dbReference>
<dbReference type="SUPFAM" id="SSF56672">
    <property type="entry name" value="DNA/RNA polymerases"/>
    <property type="match status" value="1"/>
</dbReference>
<dbReference type="RefSeq" id="WP_230140239.1">
    <property type="nucleotide sequence ID" value="NZ_CAKJVF010000037.1"/>
</dbReference>
<keyword evidence="5" id="KW-0548">Nucleotidyltransferase</keyword>
<dbReference type="SUPFAM" id="SSF53098">
    <property type="entry name" value="Ribonuclease H-like"/>
    <property type="match status" value="1"/>
</dbReference>
<organism evidence="5 6">
    <name type="scientific">Clostridium neonatale</name>
    <dbReference type="NCBI Taxonomy" id="137838"/>
    <lineage>
        <taxon>Bacteria</taxon>
        <taxon>Bacillati</taxon>
        <taxon>Bacillota</taxon>
        <taxon>Clostridia</taxon>
        <taxon>Eubacteriales</taxon>
        <taxon>Clostridiaceae</taxon>
        <taxon>Clostridium</taxon>
    </lineage>
</organism>
<dbReference type="PANTHER" id="PTHR10133:SF27">
    <property type="entry name" value="DNA POLYMERASE NU"/>
    <property type="match status" value="1"/>
</dbReference>
<dbReference type="GO" id="GO:0003887">
    <property type="term" value="F:DNA-directed DNA polymerase activity"/>
    <property type="evidence" value="ECO:0007669"/>
    <property type="project" value="UniProtKB-EC"/>
</dbReference>
<dbReference type="PANTHER" id="PTHR10133">
    <property type="entry name" value="DNA POLYMERASE I"/>
    <property type="match status" value="1"/>
</dbReference>
<keyword evidence="5" id="KW-0808">Transferase</keyword>
<feature type="domain" description="DNA-directed DNA polymerase family A palm" evidence="4">
    <location>
        <begin position="374"/>
        <end position="620"/>
    </location>
</feature>
<evidence type="ECO:0000313" key="6">
    <source>
        <dbReference type="Proteomes" id="UP001189143"/>
    </source>
</evidence>
<dbReference type="Pfam" id="PF00476">
    <property type="entry name" value="DNA_pol_A"/>
    <property type="match status" value="1"/>
</dbReference>
<protein>
    <recommendedName>
        <fullName evidence="1">DNA-directed DNA polymerase</fullName>
        <ecNumber evidence="1">2.7.7.7</ecNumber>
    </recommendedName>
</protein>
<dbReference type="EMBL" id="CAMTCP010000266">
    <property type="protein sequence ID" value="CAI3667668.1"/>
    <property type="molecule type" value="Genomic_DNA"/>
</dbReference>
<sequence>MDILSIDVETYCDLDIKDVGAYKYCRHPSFEILLFAYAFNDEPVEIVDFANHENLPWSVIDALDDDKVLKTAFNANFERNAITNFFMQTWCPPREWDCTMVKAMRLGLPSSLDMVGKALNFPEDKQKMKEGKALIQYFCKPCKPTKTNKGRIRNLPEHAPDKWETFKEYCKQDVEVERDIRNKLSRYEVIPKEKLLWNLDQGINDRGINLDLDMINQAIACDEQYSEKLMKEAKELTGLANPNSLAQLKKWIGEKVGYAVGSITKDTIPTLIRDAEHHEHMEVKRILELRQLMGKTSTKKYQTMINMRCDDGRVRGLLQFYGANRTGRWAGRGVQVQNLPQNHLPDLDNARKLLKNGNFDDIEFLYDSIPDTLSQLIRTAFIPTEGNRFIVADFHAIEAVVLAYLANEEWRLEVFKTHGKIYEASASQMFHVPMNSIKKGSPMRQKGKIAELALGYGGSVGALQSMDKSKSIPEEELPELVKSWRNANPNITKFWWDCDKAAKKAIRERTTVTLHHGIKFIYDPGVLFIELPSGRRLSYIRPKIEPHQTFEGDKITYEGMQQTSKQWSRLDTYGPKLVENIVQAFARDCLAETMFRVKNAGYQIVMHVHDELVLDVPKGVSNVEEICKLFAEPISWAPGIPLTADGYECDYYMKD</sequence>
<dbReference type="CDD" id="cd08642">
    <property type="entry name" value="DNA_pol_A_pol_I_A"/>
    <property type="match status" value="1"/>
</dbReference>
<dbReference type="GO" id="GO:0003677">
    <property type="term" value="F:DNA binding"/>
    <property type="evidence" value="ECO:0007669"/>
    <property type="project" value="InterPro"/>
</dbReference>
<dbReference type="GO" id="GO:0006261">
    <property type="term" value="P:DNA-templated DNA replication"/>
    <property type="evidence" value="ECO:0007669"/>
    <property type="project" value="InterPro"/>
</dbReference>
<dbReference type="Gene3D" id="1.10.150.20">
    <property type="entry name" value="5' to 3' exonuclease, C-terminal subdomain"/>
    <property type="match status" value="1"/>
</dbReference>
<dbReference type="InterPro" id="IPR012337">
    <property type="entry name" value="RNaseH-like_sf"/>
</dbReference>
<accession>A0AAD2DEV2</accession>